<dbReference type="AlphaFoldDB" id="A0A137NVF1"/>
<sequence length="440" mass="51069">MISKLFREKLKPLIFGHIGLYPKDFVTEFKNNIFSEYFKYEGYGEKNYTISSEVKNFRVDNGLKGLDLTLTGIKQYAKKFDIGHVNKAGYFLLPSLLNSFCNLTELKLTNCYIPYMEFIKLEKYSANIRQIELYGVLLTKLSTESISFDDFVLPPKLCYLSISYCDMADSDLITNPYEFLFNDSTRFSVSNFIFPKVKVRSLLELVFFDNSMEDNGLKKFLDLNPNLESLKLNLFHSSMVDRFCSLKRLEINSVASFSDSAHITPLKSINKLKIKMAHVNYLNDNRDLKTFCTKFPNLRELDLKLYISVSLQALTNEFLVEALCNLPKLKTLKLHIVQDFSRSFYSSINSNGNYDSEYTDGEEEILNITKFSNIENLYLKSNSDIILNTNFQECKSLKQIVFYASSETVNTEEFIQKFKGINNWDFKFKYSTIKGIKFSE</sequence>
<dbReference type="EMBL" id="KQ964698">
    <property type="protein sequence ID" value="KXN66678.1"/>
    <property type="molecule type" value="Genomic_DNA"/>
</dbReference>
<dbReference type="Gene3D" id="3.80.10.10">
    <property type="entry name" value="Ribonuclease Inhibitor"/>
    <property type="match status" value="1"/>
</dbReference>
<dbReference type="InterPro" id="IPR032675">
    <property type="entry name" value="LRR_dom_sf"/>
</dbReference>
<organism evidence="1 2">
    <name type="scientific">Conidiobolus coronatus (strain ATCC 28846 / CBS 209.66 / NRRL 28638)</name>
    <name type="common">Delacroixia coronata</name>
    <dbReference type="NCBI Taxonomy" id="796925"/>
    <lineage>
        <taxon>Eukaryota</taxon>
        <taxon>Fungi</taxon>
        <taxon>Fungi incertae sedis</taxon>
        <taxon>Zoopagomycota</taxon>
        <taxon>Entomophthoromycotina</taxon>
        <taxon>Entomophthoromycetes</taxon>
        <taxon>Entomophthorales</taxon>
        <taxon>Ancylistaceae</taxon>
        <taxon>Conidiobolus</taxon>
    </lineage>
</organism>
<evidence type="ECO:0000313" key="2">
    <source>
        <dbReference type="Proteomes" id="UP000070444"/>
    </source>
</evidence>
<evidence type="ECO:0008006" key="3">
    <source>
        <dbReference type="Google" id="ProtNLM"/>
    </source>
</evidence>
<dbReference type="OrthoDB" id="612216at2759"/>
<accession>A0A137NVF1</accession>
<evidence type="ECO:0000313" key="1">
    <source>
        <dbReference type="EMBL" id="KXN66678.1"/>
    </source>
</evidence>
<protein>
    <recommendedName>
        <fullName evidence="3">RNI-like protein</fullName>
    </recommendedName>
</protein>
<reference evidence="1 2" key="1">
    <citation type="journal article" date="2015" name="Genome Biol. Evol.">
        <title>Phylogenomic analyses indicate that early fungi evolved digesting cell walls of algal ancestors of land plants.</title>
        <authorList>
            <person name="Chang Y."/>
            <person name="Wang S."/>
            <person name="Sekimoto S."/>
            <person name="Aerts A.L."/>
            <person name="Choi C."/>
            <person name="Clum A."/>
            <person name="LaButti K.M."/>
            <person name="Lindquist E.A."/>
            <person name="Yee Ngan C."/>
            <person name="Ohm R.A."/>
            <person name="Salamov A.A."/>
            <person name="Grigoriev I.V."/>
            <person name="Spatafora J.W."/>
            <person name="Berbee M.L."/>
        </authorList>
    </citation>
    <scope>NUCLEOTIDE SEQUENCE [LARGE SCALE GENOMIC DNA]</scope>
    <source>
        <strain evidence="1 2">NRRL 28638</strain>
    </source>
</reference>
<gene>
    <name evidence="1" type="ORF">CONCODRAFT_80417</name>
</gene>
<proteinExistence type="predicted"/>
<keyword evidence="2" id="KW-1185">Reference proteome</keyword>
<dbReference type="SUPFAM" id="SSF52047">
    <property type="entry name" value="RNI-like"/>
    <property type="match status" value="1"/>
</dbReference>
<name>A0A137NVF1_CONC2</name>
<dbReference type="Proteomes" id="UP000070444">
    <property type="component" value="Unassembled WGS sequence"/>
</dbReference>